<dbReference type="AlphaFoldDB" id="A0A9R0JWM2"/>
<accession>A0A9R0JWM2</accession>
<dbReference type="GO" id="GO:0016301">
    <property type="term" value="F:kinase activity"/>
    <property type="evidence" value="ECO:0007669"/>
    <property type="project" value="UniProtKB-KW"/>
</dbReference>
<dbReference type="InterPro" id="IPR044699">
    <property type="entry name" value="MAKR6"/>
</dbReference>
<dbReference type="PANTHER" id="PTHR34576:SF2">
    <property type="entry name" value="MEMBRANE-ASSOCIATED KINASE REGULATOR 6-RELATED"/>
    <property type="match status" value="1"/>
</dbReference>
<keyword evidence="2" id="KW-0418">Kinase</keyword>
<evidence type="ECO:0000313" key="1">
    <source>
        <dbReference type="Proteomes" id="UP000813463"/>
    </source>
</evidence>
<dbReference type="RefSeq" id="XP_021849278.2">
    <property type="nucleotide sequence ID" value="XM_021993586.2"/>
</dbReference>
<keyword evidence="1" id="KW-1185">Reference proteome</keyword>
<keyword evidence="2" id="KW-0808">Transferase</keyword>
<reference evidence="2" key="2">
    <citation type="submission" date="2025-08" db="UniProtKB">
        <authorList>
            <consortium name="RefSeq"/>
        </authorList>
    </citation>
    <scope>IDENTIFICATION</scope>
    <source>
        <tissue evidence="2">Leaf</tissue>
    </source>
</reference>
<gene>
    <name evidence="2" type="primary">LOC110788945</name>
</gene>
<evidence type="ECO:0000313" key="2">
    <source>
        <dbReference type="RefSeq" id="XP_021849278.2"/>
    </source>
</evidence>
<name>A0A9R0JWM2_SPIOL</name>
<organism evidence="1 2">
    <name type="scientific">Spinacia oleracea</name>
    <name type="common">Spinach</name>
    <dbReference type="NCBI Taxonomy" id="3562"/>
    <lineage>
        <taxon>Eukaryota</taxon>
        <taxon>Viridiplantae</taxon>
        <taxon>Streptophyta</taxon>
        <taxon>Embryophyta</taxon>
        <taxon>Tracheophyta</taxon>
        <taxon>Spermatophyta</taxon>
        <taxon>Magnoliopsida</taxon>
        <taxon>eudicotyledons</taxon>
        <taxon>Gunneridae</taxon>
        <taxon>Pentapetalae</taxon>
        <taxon>Caryophyllales</taxon>
        <taxon>Chenopodiaceae</taxon>
        <taxon>Chenopodioideae</taxon>
        <taxon>Anserineae</taxon>
        <taxon>Spinacia</taxon>
    </lineage>
</organism>
<reference evidence="1" key="1">
    <citation type="journal article" date="2021" name="Nat. Commun.">
        <title>Genomic analyses provide insights into spinach domestication and the genetic basis of agronomic traits.</title>
        <authorList>
            <person name="Cai X."/>
            <person name="Sun X."/>
            <person name="Xu C."/>
            <person name="Sun H."/>
            <person name="Wang X."/>
            <person name="Ge C."/>
            <person name="Zhang Z."/>
            <person name="Wang Q."/>
            <person name="Fei Z."/>
            <person name="Jiao C."/>
            <person name="Wang Q."/>
        </authorList>
    </citation>
    <scope>NUCLEOTIDE SEQUENCE [LARGE SCALE GENOMIC DNA]</scope>
    <source>
        <strain evidence="1">cv. Varoflay</strain>
    </source>
</reference>
<proteinExistence type="predicted"/>
<sequence>MEHSETNCTQYTIMDTSQQPLATESFSYSWLATESSSFSNINHSVLLPEDHDEPNHNFDFDISMSKTNPSSLVHADKLFSNGLILPQSIDINPSSSSSSSSSPSPLLVVNPIIIRHHHPSPSSFRKMFLGKWSKFVPGKIISKYVKCLIPMRESIGRGGRRRVDDVNRIAWEVKSWSTNNTPQVVSPIRETSPYCSAWSDIDETSIRDAILYCKTSGNGLC</sequence>
<dbReference type="Proteomes" id="UP000813463">
    <property type="component" value="Chromosome 2"/>
</dbReference>
<protein>
    <submittedName>
        <fullName evidence="2">Probable membrane-associated kinase regulator 6</fullName>
    </submittedName>
</protein>
<dbReference type="KEGG" id="soe:110788945"/>
<dbReference type="PANTHER" id="PTHR34576">
    <property type="entry name" value="MEMBRANE-ASSOCIATED KINASE REGULATOR 6-RELATED"/>
    <property type="match status" value="1"/>
</dbReference>
<dbReference type="GeneID" id="110788945"/>